<feature type="domain" description="Carrier" evidence="4">
    <location>
        <begin position="1"/>
        <end position="70"/>
    </location>
</feature>
<dbReference type="InterPro" id="IPR025110">
    <property type="entry name" value="AMP-bd_C"/>
</dbReference>
<dbReference type="Gene3D" id="3.30.300.30">
    <property type="match status" value="2"/>
</dbReference>
<name>A0ABU2UXM9_9ACTN</name>
<dbReference type="Gene3D" id="1.10.1200.10">
    <property type="entry name" value="ACP-like"/>
    <property type="match status" value="2"/>
</dbReference>
<dbReference type="InterPro" id="IPR009081">
    <property type="entry name" value="PP-bd_ACP"/>
</dbReference>
<feature type="non-terminal residue" evidence="5">
    <location>
        <position position="1"/>
    </location>
</feature>
<dbReference type="Gene3D" id="2.30.38.10">
    <property type="entry name" value="Luciferase, Domain 3"/>
    <property type="match status" value="2"/>
</dbReference>
<dbReference type="SUPFAM" id="SSF56801">
    <property type="entry name" value="Acetyl-CoA synthetase-like"/>
    <property type="match status" value="2"/>
</dbReference>
<feature type="non-terminal residue" evidence="5">
    <location>
        <position position="2246"/>
    </location>
</feature>
<evidence type="ECO:0000256" key="3">
    <source>
        <dbReference type="ARBA" id="ARBA00022553"/>
    </source>
</evidence>
<dbReference type="Gene3D" id="3.30.559.10">
    <property type="entry name" value="Chloramphenicol acetyltransferase-like domain"/>
    <property type="match status" value="2"/>
</dbReference>
<dbReference type="Gene3D" id="3.40.50.1820">
    <property type="entry name" value="alpha/beta hydrolase"/>
    <property type="match status" value="1"/>
</dbReference>
<reference evidence="5" key="1">
    <citation type="submission" date="2024-05" db="EMBL/GenBank/DDBJ databases">
        <title>30 novel species of actinomycetes from the DSMZ collection.</title>
        <authorList>
            <person name="Nouioui I."/>
        </authorList>
    </citation>
    <scope>NUCLEOTIDE SEQUENCE</scope>
    <source>
        <strain evidence="5">DSM 41014</strain>
    </source>
</reference>
<dbReference type="InterPro" id="IPR020806">
    <property type="entry name" value="PKS_PP-bd"/>
</dbReference>
<dbReference type="InterPro" id="IPR029058">
    <property type="entry name" value="AB_hydrolase_fold"/>
</dbReference>
<dbReference type="InterPro" id="IPR000873">
    <property type="entry name" value="AMP-dep_synth/lig_dom"/>
</dbReference>
<proteinExistence type="predicted"/>
<accession>A0ABU2UXM9</accession>
<keyword evidence="2" id="KW-0596">Phosphopantetheine</keyword>
<comment type="cofactor">
    <cofactor evidence="1">
        <name>pantetheine 4'-phosphate</name>
        <dbReference type="ChEBI" id="CHEBI:47942"/>
    </cofactor>
</comment>
<dbReference type="SUPFAM" id="SSF52777">
    <property type="entry name" value="CoA-dependent acyltransferases"/>
    <property type="match status" value="4"/>
</dbReference>
<protein>
    <submittedName>
        <fullName evidence="5">Amino acid adenylation domain-containing protein</fullName>
    </submittedName>
</protein>
<dbReference type="InterPro" id="IPR010071">
    <property type="entry name" value="AA_adenyl_dom"/>
</dbReference>
<keyword evidence="6" id="KW-1185">Reference proteome</keyword>
<dbReference type="Pfam" id="PF00550">
    <property type="entry name" value="PP-binding"/>
    <property type="match status" value="3"/>
</dbReference>
<dbReference type="SUPFAM" id="SSF47336">
    <property type="entry name" value="ACP-like"/>
    <property type="match status" value="3"/>
</dbReference>
<organism evidence="5 6">
    <name type="scientific">Streptomyces hintoniae</name>
    <dbReference type="NCBI Taxonomy" id="3075521"/>
    <lineage>
        <taxon>Bacteria</taxon>
        <taxon>Bacillati</taxon>
        <taxon>Actinomycetota</taxon>
        <taxon>Actinomycetes</taxon>
        <taxon>Kitasatosporales</taxon>
        <taxon>Streptomycetaceae</taxon>
        <taxon>Streptomyces</taxon>
    </lineage>
</organism>
<dbReference type="PROSITE" id="PS00012">
    <property type="entry name" value="PHOSPHOPANTETHEINE"/>
    <property type="match status" value="3"/>
</dbReference>
<gene>
    <name evidence="5" type="ORF">RM863_38660</name>
</gene>
<dbReference type="CDD" id="cd17652">
    <property type="entry name" value="A_NRPS_CmdD_like"/>
    <property type="match status" value="1"/>
</dbReference>
<feature type="domain" description="Carrier" evidence="4">
    <location>
        <begin position="1053"/>
        <end position="1128"/>
    </location>
</feature>
<dbReference type="Gene3D" id="3.30.559.30">
    <property type="entry name" value="Nonribosomal peptide synthetase, condensation domain"/>
    <property type="match status" value="2"/>
</dbReference>
<dbReference type="PANTHER" id="PTHR45527:SF1">
    <property type="entry name" value="FATTY ACID SYNTHASE"/>
    <property type="match status" value="1"/>
</dbReference>
<dbReference type="Pfam" id="PF00668">
    <property type="entry name" value="Condensation"/>
    <property type="match status" value="2"/>
</dbReference>
<dbReference type="Proteomes" id="UP001180489">
    <property type="component" value="Unassembled WGS sequence"/>
</dbReference>
<dbReference type="InterPro" id="IPR023213">
    <property type="entry name" value="CAT-like_dom_sf"/>
</dbReference>
<dbReference type="PANTHER" id="PTHR45527">
    <property type="entry name" value="NONRIBOSOMAL PEPTIDE SYNTHETASE"/>
    <property type="match status" value="1"/>
</dbReference>
<feature type="domain" description="Carrier" evidence="4">
    <location>
        <begin position="2120"/>
        <end position="2194"/>
    </location>
</feature>
<dbReference type="CDD" id="cd12117">
    <property type="entry name" value="A_NRPS_Srf_like"/>
    <property type="match status" value="1"/>
</dbReference>
<keyword evidence="3" id="KW-0597">Phosphoprotein</keyword>
<dbReference type="InterPro" id="IPR045851">
    <property type="entry name" value="AMP-bd_C_sf"/>
</dbReference>
<dbReference type="NCBIfam" id="NF003417">
    <property type="entry name" value="PRK04813.1"/>
    <property type="match status" value="2"/>
</dbReference>
<comment type="caution">
    <text evidence="5">The sequence shown here is derived from an EMBL/GenBank/DDBJ whole genome shotgun (WGS) entry which is preliminary data.</text>
</comment>
<dbReference type="EMBL" id="JAVRFF010000092">
    <property type="protein sequence ID" value="MDT0478053.1"/>
    <property type="molecule type" value="Genomic_DNA"/>
</dbReference>
<evidence type="ECO:0000256" key="1">
    <source>
        <dbReference type="ARBA" id="ARBA00001957"/>
    </source>
</evidence>
<dbReference type="Pfam" id="PF00501">
    <property type="entry name" value="AMP-binding"/>
    <property type="match status" value="2"/>
</dbReference>
<dbReference type="RefSeq" id="WP_311638018.1">
    <property type="nucleotide sequence ID" value="NZ_JAVRFF010000092.1"/>
</dbReference>
<dbReference type="SMART" id="SM00823">
    <property type="entry name" value="PKS_PP"/>
    <property type="match status" value="3"/>
</dbReference>
<evidence type="ECO:0000259" key="4">
    <source>
        <dbReference type="PROSITE" id="PS50075"/>
    </source>
</evidence>
<dbReference type="InterPro" id="IPR006162">
    <property type="entry name" value="Ppantetheine_attach_site"/>
</dbReference>
<dbReference type="Pfam" id="PF13193">
    <property type="entry name" value="AMP-binding_C"/>
    <property type="match status" value="2"/>
</dbReference>
<dbReference type="InterPro" id="IPR020845">
    <property type="entry name" value="AMP-binding_CS"/>
</dbReference>
<dbReference type="NCBIfam" id="TIGR01733">
    <property type="entry name" value="AA-adenyl-dom"/>
    <property type="match status" value="2"/>
</dbReference>
<evidence type="ECO:0000313" key="5">
    <source>
        <dbReference type="EMBL" id="MDT0478053.1"/>
    </source>
</evidence>
<dbReference type="PROSITE" id="PS00455">
    <property type="entry name" value="AMP_BINDING"/>
    <property type="match status" value="2"/>
</dbReference>
<evidence type="ECO:0000256" key="2">
    <source>
        <dbReference type="ARBA" id="ARBA00022450"/>
    </source>
</evidence>
<dbReference type="InterPro" id="IPR001242">
    <property type="entry name" value="Condensation_dom"/>
</dbReference>
<evidence type="ECO:0000313" key="6">
    <source>
        <dbReference type="Proteomes" id="UP001180489"/>
    </source>
</evidence>
<dbReference type="Gene3D" id="3.40.50.980">
    <property type="match status" value="4"/>
</dbReference>
<dbReference type="PROSITE" id="PS50075">
    <property type="entry name" value="CARRIER"/>
    <property type="match status" value="3"/>
</dbReference>
<sequence length="2246" mass="243678">EELLAKLFAEILQLPRVGIDDNFFELGGHSLLATRLISRIRTDLNTEISLRTLFEAPSVAALAERCDEHAEELRPRLVPARRPDEIPLSFAQRRLWFLNQLEGPSPTYNVPFALRLSGRLDHRALDAALADLVTRHESLRTVFPDHSGVPQQVILDPATAFPGLMDTVWTSEAELPDALDEVVREGFDLAVEAPLRARLFRLGTDEHVLAVVIHHIAADGESVSPLLTNLLEAYRDRSRGEVPARAALPVQYADYTLWQQHLLGDENDPDSLVSRQLAYWREALAELPEETPLPHDRPRPAVASQRGELLSFRLRPELHLRLSKLANTSGTSMFMVMQAALGTLLTRLGSGTDIPIGSPVAGRSDAALEGLVGFFVNTLVLRVDTSGSPSYSDVLARVRETDLAGFAHQDLPFERLVEVLNPARSMARHPLFQVMLTVQDQPQPTVELAGLDVSVETLPYGVAKFDLSVALMENAGPDGAPAGIDGLLEYAHDLFDRQTIEDLSARFVRLLEQIAVDPDVPIDRIDVHIKGEHHRLLSEWNATAREVGSGCLPQMFESAVGRSPEQTAVVFGDESVSYAELNRRANRLAHLLIARGIGPEQTVALAVPRSVDMVVSVLAVMKAGAAYLPVDPSYPANRVAFMLGDAQPVCVLTTSAIAEQLPADAVPQVLLDAPQTAAALADCRESDPTDADRTRGLRPENTAYVIYTSGSTGRPKGVMVTHTGIQSLVTAEVEQFTVDTASRILQLASFSFDAALMELLMAFGVGATLVVPPPGPLVGDALAAEIVERRISHALIPPTVLSGLPQVVAPEFRTLVVGGEACSAELVSRWSPGRRMVNAYGPTEATACVAMVGPLEGGRPPIGRPVPNTRLYVLDARLRVLPVGVVGELYVSGAGLARGYLGRPGLTAERFVADPYGAPGARMYRTGDLVRWRGDGQLEYIGRADDQVKIRGFRIELGEIETALSTHTGVAQAAAIVRTDQPGEKRLVGYVVPAENNTLDATDIRRGLSGTLPEYMVPSAVVVLDHLPLTSNGKLDRKALPAPDFTSSADSRTPRTPREELLCHLFADVLGLPHVGIDDSFFDLGGHSLLATRLISRIRTALRVEVPLRTLFDAPTVASLAERCDTGVETRIPVTRRERPELVPLSFAQRRLWFLNQLEGPSPTYNIPFALRLSGRLDHRALDAALADLVTRHESLRTLFPNSSGKPHQRLLQAGEAFNGLPEAPSVDEAELERHLHEFARQGFDLGTEVPLRVALFRLADDEHVLSVVVHHIAADGESVAPFFTDLVSAYETRCRGEAPAWAALPVQYPDYTLWQQDLLGDEKDPNSLVARQLRHWSMALKGLPEELPLPYDRPRPAVANHRGDTVAFRLSPRLHGELVALSRRTGTSLFMVAQTALAALLTRLGAGTDIPLGSPVAGRNDEALDDLVGFFVNTLVLRMDTSGDPTFRELLERVRETDLAAYAHQDIPFERLVEVINPTRSLARHPLFQVLLTVQGDPAPTAELPDLRIGLQTLAPGVAKFDLAFGLVERTDTDGGHDGIDGLLEYASDLFRRETAEALAARLIRVLEALVSDPDAPIGRIDILAAEERQQLVDDWNRTGHELPEAAQTLQRCFADQAARTPSAVALRQGDDVLTYRELDLRSSRLARQLAEAGVGAEDIVGVLLDRSPALVIAFLAVLKAGGTYLPLDPADPEVRRRRMLEETGARVVLTDRADEDWIGIPDGVLALAPDALGAPRTADGCESSAEPMFCAPGDPRNMAYVIYTSGSTGEPKGVAVTHSAVVHLALDRRWQGDAHRRVLFHSKHSFDAATYEIWTPLLSGGEVVVAPPSSLGAHELEHLTSDGRVTGLWLTAGLFNLIARERPSSLAGVREVWVGGDVVDPNAVRRVQDACPRISVVDGYGPTENTTFTTCYQIPEGGEEELRSVPIGRPMDNTRVYVLDAALHPVPVGVVGELYVSGAGLARGYLGRPGLTAERFVADPYGAPGARMYRTGDLVRWRGDGQLEYIGRADDQVKIRGFRIELGEIETALSTHTGVAQAAAIVRTDQPGEKRLVGYVVPAENNTLDATDIRRGLSGTLPEYMVPSAVVVLDHLPLTSNGKLDRKALPAPDFTSSADSRTPRTPREELLCHLFADVLGLPHVGIDDSFFDLGGDSIVSIQLVSRAREAGLVITPREIFQRQTVAELADVAGEVQSSDTTGVGEAGDGVGSAPLTPVMHAFDVDSTGFNTFQQSVVVRVPATASLHQ</sequence>
<dbReference type="CDD" id="cd19540">
    <property type="entry name" value="LCL_NRPS-like"/>
    <property type="match status" value="2"/>
</dbReference>
<dbReference type="InterPro" id="IPR036736">
    <property type="entry name" value="ACP-like_sf"/>
</dbReference>